<sequence>MNLCKQVSHAFFVNKQIIFVECSISELEQQIQDKIKKDPNDITSLTILGQIQLQYNQDFQSSLATIKKGLQVDQFNIDLRLDLLEILIQYKKGVFKDILSLFEECYTLDPNYWRCDYLKSYFAILINNNKLHRYSLERALQKQPNNLWVKISLAQCFAEINSLKSKAQEYLEDMELDIQKSQFNVDQQSQQYVFNNYNFELLRKMAITNYLLNKQQKAQEYFQMALQNNPKSYKILANIAQFERLHNKDYHKSIEYCKQALKYQHDCYLSLFNCAVSYEKLGEEEKFIEIIKQSLKQKKSKQSYHQIAYYFWKKGNMDVTAYYSKKLIERDTTYIYSYYLYIQSQVNCLIDYEEFQDILLQYFNIIQTSQDINRSLLQYICNQTLFIYQ</sequence>
<gene>
    <name evidence="2" type="ORF">TTHERM_01080460</name>
</gene>
<dbReference type="SUPFAM" id="SSF48452">
    <property type="entry name" value="TPR-like"/>
    <property type="match status" value="2"/>
</dbReference>
<evidence type="ECO:0000256" key="1">
    <source>
        <dbReference type="SAM" id="Coils"/>
    </source>
</evidence>
<dbReference type="GeneID" id="7845395"/>
<dbReference type="InParanoid" id="Q22C24"/>
<dbReference type="SMART" id="SM00028">
    <property type="entry name" value="TPR"/>
    <property type="match status" value="3"/>
</dbReference>
<accession>Q22C24</accession>
<proteinExistence type="predicted"/>
<organism evidence="2 3">
    <name type="scientific">Tetrahymena thermophila (strain SB210)</name>
    <dbReference type="NCBI Taxonomy" id="312017"/>
    <lineage>
        <taxon>Eukaryota</taxon>
        <taxon>Sar</taxon>
        <taxon>Alveolata</taxon>
        <taxon>Ciliophora</taxon>
        <taxon>Intramacronucleata</taxon>
        <taxon>Oligohymenophorea</taxon>
        <taxon>Hymenostomatida</taxon>
        <taxon>Tetrahymenina</taxon>
        <taxon>Tetrahymenidae</taxon>
        <taxon>Tetrahymena</taxon>
    </lineage>
</organism>
<feature type="coiled-coil region" evidence="1">
    <location>
        <begin position="153"/>
        <end position="191"/>
    </location>
</feature>
<evidence type="ECO:0000313" key="2">
    <source>
        <dbReference type="EMBL" id="EAR82838.2"/>
    </source>
</evidence>
<dbReference type="Proteomes" id="UP000009168">
    <property type="component" value="Unassembled WGS sequence"/>
</dbReference>
<keyword evidence="3" id="KW-1185">Reference proteome</keyword>
<dbReference type="InterPro" id="IPR011990">
    <property type="entry name" value="TPR-like_helical_dom_sf"/>
</dbReference>
<dbReference type="EMBL" id="GG662470">
    <property type="protein sequence ID" value="EAR82838.2"/>
    <property type="molecule type" value="Genomic_DNA"/>
</dbReference>
<keyword evidence="1" id="KW-0175">Coiled coil</keyword>
<evidence type="ECO:0000313" key="3">
    <source>
        <dbReference type="Proteomes" id="UP000009168"/>
    </source>
</evidence>
<reference evidence="3" key="1">
    <citation type="journal article" date="2006" name="PLoS Biol.">
        <title>Macronuclear genome sequence of the ciliate Tetrahymena thermophila, a model eukaryote.</title>
        <authorList>
            <person name="Eisen J.A."/>
            <person name="Coyne R.S."/>
            <person name="Wu M."/>
            <person name="Wu D."/>
            <person name="Thiagarajan M."/>
            <person name="Wortman J.R."/>
            <person name="Badger J.H."/>
            <person name="Ren Q."/>
            <person name="Amedeo P."/>
            <person name="Jones K.M."/>
            <person name="Tallon L.J."/>
            <person name="Delcher A.L."/>
            <person name="Salzberg S.L."/>
            <person name="Silva J.C."/>
            <person name="Haas B.J."/>
            <person name="Majoros W.H."/>
            <person name="Farzad M."/>
            <person name="Carlton J.M."/>
            <person name="Smith R.K. Jr."/>
            <person name="Garg J."/>
            <person name="Pearlman R.E."/>
            <person name="Karrer K.M."/>
            <person name="Sun L."/>
            <person name="Manning G."/>
            <person name="Elde N.C."/>
            <person name="Turkewitz A.P."/>
            <person name="Asai D.J."/>
            <person name="Wilkes D.E."/>
            <person name="Wang Y."/>
            <person name="Cai H."/>
            <person name="Collins K."/>
            <person name="Stewart B.A."/>
            <person name="Lee S.R."/>
            <person name="Wilamowska K."/>
            <person name="Weinberg Z."/>
            <person name="Ruzzo W.L."/>
            <person name="Wloga D."/>
            <person name="Gaertig J."/>
            <person name="Frankel J."/>
            <person name="Tsao C.-C."/>
            <person name="Gorovsky M.A."/>
            <person name="Keeling P.J."/>
            <person name="Waller R.F."/>
            <person name="Patron N.J."/>
            <person name="Cherry J.M."/>
            <person name="Stover N.A."/>
            <person name="Krieger C.J."/>
            <person name="del Toro C."/>
            <person name="Ryder H.F."/>
            <person name="Williamson S.C."/>
            <person name="Barbeau R.A."/>
            <person name="Hamilton E.P."/>
            <person name="Orias E."/>
        </authorList>
    </citation>
    <scope>NUCLEOTIDE SEQUENCE [LARGE SCALE GENOMIC DNA]</scope>
    <source>
        <strain evidence="3">SB210</strain>
    </source>
</reference>
<dbReference type="RefSeq" id="XP_001030501.2">
    <property type="nucleotide sequence ID" value="XM_001030501.3"/>
</dbReference>
<protein>
    <submittedName>
        <fullName evidence="2">Tetratricopeptide repeat protein</fullName>
    </submittedName>
</protein>
<dbReference type="KEGG" id="tet:TTHERM_01080460"/>
<dbReference type="HOGENOM" id="CLU_059672_0_0_1"/>
<dbReference type="AlphaFoldDB" id="Q22C24"/>
<dbReference type="InterPro" id="IPR019734">
    <property type="entry name" value="TPR_rpt"/>
</dbReference>
<name>Q22C24_TETTS</name>
<dbReference type="Gene3D" id="1.25.40.10">
    <property type="entry name" value="Tetratricopeptide repeat domain"/>
    <property type="match status" value="2"/>
</dbReference>